<dbReference type="AlphaFoldDB" id="H0E9C6"/>
<dbReference type="RefSeq" id="WP_007577555.1">
    <property type="nucleotide sequence ID" value="NZ_AGUD01000257.1"/>
</dbReference>
<dbReference type="PROSITE" id="PS51387">
    <property type="entry name" value="FAD_PCMH"/>
    <property type="match status" value="1"/>
</dbReference>
<protein>
    <submittedName>
        <fullName evidence="5">FAD/FMN-containing dehydrogenase</fullName>
    </submittedName>
</protein>
<evidence type="ECO:0000256" key="3">
    <source>
        <dbReference type="ARBA" id="ARBA00023002"/>
    </source>
</evidence>
<dbReference type="Pfam" id="PF01565">
    <property type="entry name" value="FAD_binding_4"/>
    <property type="match status" value="1"/>
</dbReference>
<dbReference type="InterPro" id="IPR016164">
    <property type="entry name" value="FAD-linked_Oxase-like_C"/>
</dbReference>
<dbReference type="InterPro" id="IPR036318">
    <property type="entry name" value="FAD-bd_PCMH-like_sf"/>
</dbReference>
<name>H0E9C6_9ACTN</name>
<evidence type="ECO:0000256" key="1">
    <source>
        <dbReference type="ARBA" id="ARBA00022630"/>
    </source>
</evidence>
<keyword evidence="2" id="KW-0274">FAD</keyword>
<dbReference type="InterPro" id="IPR015213">
    <property type="entry name" value="Cholesterol_OX_subst-bd"/>
</dbReference>
<organism evidence="5 6">
    <name type="scientific">Patulibacter medicamentivorans</name>
    <dbReference type="NCBI Taxonomy" id="1097667"/>
    <lineage>
        <taxon>Bacteria</taxon>
        <taxon>Bacillati</taxon>
        <taxon>Actinomycetota</taxon>
        <taxon>Thermoleophilia</taxon>
        <taxon>Solirubrobacterales</taxon>
        <taxon>Patulibacteraceae</taxon>
        <taxon>Patulibacter</taxon>
    </lineage>
</organism>
<dbReference type="SUPFAM" id="SSF56176">
    <property type="entry name" value="FAD-binding/transporter-associated domain-like"/>
    <property type="match status" value="1"/>
</dbReference>
<dbReference type="GO" id="GO:0071949">
    <property type="term" value="F:FAD binding"/>
    <property type="evidence" value="ECO:0007669"/>
    <property type="project" value="InterPro"/>
</dbReference>
<dbReference type="PATRIC" id="fig|1097667.3.peg.3415"/>
<proteinExistence type="predicted"/>
<dbReference type="EMBL" id="AGUD01000257">
    <property type="protein sequence ID" value="EHN09705.1"/>
    <property type="molecule type" value="Genomic_DNA"/>
</dbReference>
<comment type="caution">
    <text evidence="5">The sequence shown here is derived from an EMBL/GenBank/DDBJ whole genome shotgun (WGS) entry which is preliminary data.</text>
</comment>
<evidence type="ECO:0000313" key="5">
    <source>
        <dbReference type="EMBL" id="EHN09705.1"/>
    </source>
</evidence>
<dbReference type="InterPro" id="IPR016167">
    <property type="entry name" value="FAD-bd_PCMH_sub1"/>
</dbReference>
<keyword evidence="3" id="KW-0560">Oxidoreductase</keyword>
<keyword evidence="6" id="KW-1185">Reference proteome</keyword>
<dbReference type="InterPro" id="IPR006311">
    <property type="entry name" value="TAT_signal"/>
</dbReference>
<dbReference type="Gene3D" id="3.40.462.10">
    <property type="entry name" value="FAD-linked oxidases, C-terminal domain"/>
    <property type="match status" value="1"/>
</dbReference>
<dbReference type="Pfam" id="PF09129">
    <property type="entry name" value="Chol_subst-bind"/>
    <property type="match status" value="1"/>
</dbReference>
<dbReference type="GO" id="GO:0016899">
    <property type="term" value="F:oxidoreductase activity, acting on the CH-OH group of donors, oxygen as acceptor"/>
    <property type="evidence" value="ECO:0007669"/>
    <property type="project" value="InterPro"/>
</dbReference>
<feature type="domain" description="FAD-binding PCMH-type" evidence="4">
    <location>
        <begin position="64"/>
        <end position="255"/>
    </location>
</feature>
<dbReference type="PANTHER" id="PTHR43762">
    <property type="entry name" value="L-GULONOLACTONE OXIDASE"/>
    <property type="match status" value="1"/>
</dbReference>
<dbReference type="PANTHER" id="PTHR43762:SF1">
    <property type="entry name" value="D-ARABINONO-1,4-LACTONE OXIDASE"/>
    <property type="match status" value="1"/>
</dbReference>
<dbReference type="InterPro" id="IPR016166">
    <property type="entry name" value="FAD-bd_PCMH"/>
</dbReference>
<reference evidence="5 6" key="1">
    <citation type="journal article" date="2013" name="Biodegradation">
        <title>Quantitative proteomic analysis of ibuprofen-degrading Patulibacter sp. strain I11.</title>
        <authorList>
            <person name="Almeida B."/>
            <person name="Kjeldal H."/>
            <person name="Lolas I."/>
            <person name="Knudsen A.D."/>
            <person name="Carvalho G."/>
            <person name="Nielsen K.L."/>
            <person name="Barreto Crespo M.T."/>
            <person name="Stensballe A."/>
            <person name="Nielsen J.L."/>
        </authorList>
    </citation>
    <scope>NUCLEOTIDE SEQUENCE [LARGE SCALE GENOMIC DNA]</scope>
    <source>
        <strain evidence="5 6">I11</strain>
    </source>
</reference>
<dbReference type="InterPro" id="IPR016171">
    <property type="entry name" value="Vanillyl_alc_oxidase_C-sub2"/>
</dbReference>
<accession>H0E9C6</accession>
<keyword evidence="1" id="KW-0285">Flavoprotein</keyword>
<dbReference type="PROSITE" id="PS51318">
    <property type="entry name" value="TAT"/>
    <property type="match status" value="1"/>
</dbReference>
<gene>
    <name evidence="5" type="ORF">PAI11_34430</name>
</gene>
<dbReference type="Gene3D" id="3.30.465.10">
    <property type="match status" value="1"/>
</dbReference>
<dbReference type="InterPro" id="IPR006094">
    <property type="entry name" value="Oxid_FAD_bind_N"/>
</dbReference>
<dbReference type="Gene3D" id="1.10.45.10">
    <property type="entry name" value="Vanillyl-alcohol Oxidase, Chain A, domain 4"/>
    <property type="match status" value="1"/>
</dbReference>
<evidence type="ECO:0000313" key="6">
    <source>
        <dbReference type="Proteomes" id="UP000005143"/>
    </source>
</evidence>
<dbReference type="SUPFAM" id="SSF55103">
    <property type="entry name" value="FAD-linked oxidases, C-terminal domain"/>
    <property type="match status" value="1"/>
</dbReference>
<evidence type="ECO:0000259" key="4">
    <source>
        <dbReference type="PROSITE" id="PS51387"/>
    </source>
</evidence>
<sequence length="573" mass="61576">MPTTRSTSDVPTLRRRELLLAGAATAAAGGLVVPPPALGDPSPPFDLPAGIAVERRRFENWSGEIVHESVWTAAPRDAEEVLRLVRWAARRGWRLRARGHDHTWAPFAVAPGVAVGRTLLVDTTRHLTGIRVVTGARPRVNAQAGAAMEAILGALAEAGLGLTAVPAPGDLTIGGVLAVGGHGTGIPAVGEQRRDGASYGSISNLVLSLRAVVWDGAQGRYVLRRFHRDDPAIAPLLVNLGAAFVVDVVVRAVRDVPLRCESFLDIPIEELLAPTAGGGRRTLSSFLDRAGRAEIIWYPGTKSPWLKVWTPMRVRPQESRRVEAPYNYPFSDQMPRPVTDLIARAAIAPGGLGRVLGQVMHGATAVGLEATRSSDLWGRSKDTLLYVRPTTLRVTANGYALLTRRENVQPVLARVLAELRRAESAGAPALLGPTEVRVTGLDHPGDCGRDGAVAPALSALRPRPDHPEWDVAIWLDLLTIPGAPGAIARMVAFERWLLAAFDPGEVGVRVEWSKGWGYARKGAWRSRHVLERVIPASFDAGGGRGGWRPTVDALTRLDPHGIFRSPLLDRLLG</sequence>
<dbReference type="InterPro" id="IPR016169">
    <property type="entry name" value="FAD-bd_PCMH_sub2"/>
</dbReference>
<dbReference type="InterPro" id="IPR010031">
    <property type="entry name" value="FAD_lactone_oxidase-like"/>
</dbReference>
<dbReference type="InterPro" id="IPR016170">
    <property type="entry name" value="Cytok_DH_C_sf"/>
</dbReference>
<evidence type="ECO:0000256" key="2">
    <source>
        <dbReference type="ARBA" id="ARBA00022827"/>
    </source>
</evidence>
<dbReference type="Proteomes" id="UP000005143">
    <property type="component" value="Unassembled WGS sequence"/>
</dbReference>
<dbReference type="Gene3D" id="3.30.43.10">
    <property type="entry name" value="Uridine Diphospho-n-acetylenolpyruvylglucosamine Reductase, domain 2"/>
    <property type="match status" value="1"/>
</dbReference>